<dbReference type="GO" id="GO:0004423">
    <property type="term" value="F:iduronate-2-sulfatase activity"/>
    <property type="evidence" value="ECO:0007669"/>
    <property type="project" value="InterPro"/>
</dbReference>
<dbReference type="InterPro" id="IPR035874">
    <property type="entry name" value="IDS"/>
</dbReference>
<dbReference type="Pfam" id="PF00884">
    <property type="entry name" value="Sulfatase"/>
    <property type="match status" value="1"/>
</dbReference>
<evidence type="ECO:0000256" key="6">
    <source>
        <dbReference type="ARBA" id="ARBA00022837"/>
    </source>
</evidence>
<feature type="chain" id="PRO_5022844272" evidence="8">
    <location>
        <begin position="20"/>
        <end position="483"/>
    </location>
</feature>
<keyword evidence="6" id="KW-0106">Calcium</keyword>
<dbReference type="GO" id="GO:0047753">
    <property type="term" value="F:choline-sulfatase activity"/>
    <property type="evidence" value="ECO:0007669"/>
    <property type="project" value="UniProtKB-EC"/>
</dbReference>
<feature type="signal peptide" evidence="8">
    <location>
        <begin position="1"/>
        <end position="19"/>
    </location>
</feature>
<evidence type="ECO:0000256" key="2">
    <source>
        <dbReference type="ARBA" id="ARBA00008779"/>
    </source>
</evidence>
<comment type="cofactor">
    <cofactor evidence="1">
        <name>Ca(2+)</name>
        <dbReference type="ChEBI" id="CHEBI:29108"/>
    </cofactor>
</comment>
<comment type="similarity">
    <text evidence="2">Belongs to the sulfatase family.</text>
</comment>
<keyword evidence="5 10" id="KW-0378">Hydrolase</keyword>
<protein>
    <submittedName>
        <fullName evidence="10">Choline-sulfatase</fullName>
        <ecNumber evidence="10">3.1.6.6</ecNumber>
    </submittedName>
</protein>
<dbReference type="Gene3D" id="3.40.720.10">
    <property type="entry name" value="Alkaline Phosphatase, subunit A"/>
    <property type="match status" value="1"/>
</dbReference>
<organism evidence="10 11">
    <name type="scientific">Allorhodopirellula heiligendammensis</name>
    <dbReference type="NCBI Taxonomy" id="2714739"/>
    <lineage>
        <taxon>Bacteria</taxon>
        <taxon>Pseudomonadati</taxon>
        <taxon>Planctomycetota</taxon>
        <taxon>Planctomycetia</taxon>
        <taxon>Pirellulales</taxon>
        <taxon>Pirellulaceae</taxon>
        <taxon>Allorhodopirellula</taxon>
    </lineage>
</organism>
<dbReference type="GO" id="GO:0005737">
    <property type="term" value="C:cytoplasm"/>
    <property type="evidence" value="ECO:0007669"/>
    <property type="project" value="TreeGrafter"/>
</dbReference>
<dbReference type="RefSeq" id="WP_146405680.1">
    <property type="nucleotide sequence ID" value="NZ_SJPU01000001.1"/>
</dbReference>
<name>A0A5C6C2G0_9BACT</name>
<reference evidence="10 11" key="1">
    <citation type="journal article" date="2020" name="Antonie Van Leeuwenhoek">
        <title>Rhodopirellula heiligendammensis sp. nov., Rhodopirellula pilleata sp. nov., and Rhodopirellula solitaria sp. nov. isolated from natural or artificial marine surfaces in Northern Germany and California, USA, and emended description of the genus Rhodopirellula.</title>
        <authorList>
            <person name="Kallscheuer N."/>
            <person name="Wiegand S."/>
            <person name="Jogler M."/>
            <person name="Boedeker C."/>
            <person name="Peeters S.H."/>
            <person name="Rast P."/>
            <person name="Heuer A."/>
            <person name="Jetten M.S.M."/>
            <person name="Rohde M."/>
            <person name="Jogler C."/>
        </authorList>
    </citation>
    <scope>NUCLEOTIDE SEQUENCE [LARGE SCALE GENOMIC DNA]</scope>
    <source>
        <strain evidence="10 11">Poly21</strain>
    </source>
</reference>
<evidence type="ECO:0000259" key="9">
    <source>
        <dbReference type="Pfam" id="PF00884"/>
    </source>
</evidence>
<evidence type="ECO:0000256" key="8">
    <source>
        <dbReference type="SAM" id="SignalP"/>
    </source>
</evidence>
<dbReference type="GO" id="GO:0046872">
    <property type="term" value="F:metal ion binding"/>
    <property type="evidence" value="ECO:0007669"/>
    <property type="project" value="UniProtKB-KW"/>
</dbReference>
<feature type="domain" description="Sulfatase N-terminal" evidence="9">
    <location>
        <begin position="24"/>
        <end position="379"/>
    </location>
</feature>
<sequence length="483" mass="53295">MRWCFLIALTWFSPTLSHAVERFNVLFIISDDLTATALSCYGNSRCKTPNIDSLAARGTRFTRAYCQGTYCGPSRASFMSGYYPHATGTLGYTNPRPQIGDRAMWPEYFKNNGYYSGRVSKIFHMGVPGGIQTGGDGRQHDGGNGADDERSWTERFNSPGPEWMAAGDGETLENNPLGKKPVVGGNTFVVVEADGDDGVHSDGKTAEKAAQLIREHADVPFWLGVGFVRPHVPFVAPRAYFEPFKPYDQLPLPPRVNDDWMDIPTPGINYKTSANMKMDHRRQKKALGGYYASVAYMDAQVGKVLDALRQSGVEDKTIVIFTSDHGYHLGEHDFWAKVSLHEESAAVPLIICVPGKQPAVCHSLVELLDLYPTTVSLCGLDPVPHLQGRDISPMLDAAGAQVRDAAFSVAPSRKGFLIREDRWAYIQYGEDGSGGRELFDMQADPQQFTNLVNSAEHAARVASMQAKVARKLVEVRDNDLHNE</sequence>
<dbReference type="Proteomes" id="UP000319908">
    <property type="component" value="Unassembled WGS sequence"/>
</dbReference>
<dbReference type="EMBL" id="SJPU01000001">
    <property type="protein sequence ID" value="TWU18673.1"/>
    <property type="molecule type" value="Genomic_DNA"/>
</dbReference>
<dbReference type="SUPFAM" id="SSF53649">
    <property type="entry name" value="Alkaline phosphatase-like"/>
    <property type="match status" value="1"/>
</dbReference>
<evidence type="ECO:0000313" key="11">
    <source>
        <dbReference type="Proteomes" id="UP000319908"/>
    </source>
</evidence>
<proteinExistence type="inferred from homology"/>
<gene>
    <name evidence="10" type="primary">betC_2</name>
    <name evidence="10" type="ORF">Poly21_08370</name>
</gene>
<feature type="region of interest" description="Disordered" evidence="7">
    <location>
        <begin position="131"/>
        <end position="152"/>
    </location>
</feature>
<dbReference type="EC" id="3.1.6.6" evidence="10"/>
<comment type="caution">
    <text evidence="10">The sequence shown here is derived from an EMBL/GenBank/DDBJ whole genome shotgun (WGS) entry which is preliminary data.</text>
</comment>
<evidence type="ECO:0000256" key="7">
    <source>
        <dbReference type="SAM" id="MobiDB-lite"/>
    </source>
</evidence>
<dbReference type="AlphaFoldDB" id="A0A5C6C2G0"/>
<dbReference type="InterPro" id="IPR000917">
    <property type="entry name" value="Sulfatase_N"/>
</dbReference>
<evidence type="ECO:0000256" key="1">
    <source>
        <dbReference type="ARBA" id="ARBA00001913"/>
    </source>
</evidence>
<accession>A0A5C6C2G0</accession>
<evidence type="ECO:0000256" key="3">
    <source>
        <dbReference type="ARBA" id="ARBA00022723"/>
    </source>
</evidence>
<keyword evidence="11" id="KW-1185">Reference proteome</keyword>
<evidence type="ECO:0000256" key="4">
    <source>
        <dbReference type="ARBA" id="ARBA00022729"/>
    </source>
</evidence>
<evidence type="ECO:0000256" key="5">
    <source>
        <dbReference type="ARBA" id="ARBA00022801"/>
    </source>
</evidence>
<evidence type="ECO:0000313" key="10">
    <source>
        <dbReference type="EMBL" id="TWU18673.1"/>
    </source>
</evidence>
<feature type="compositionally biased region" description="Basic and acidic residues" evidence="7">
    <location>
        <begin position="137"/>
        <end position="152"/>
    </location>
</feature>
<dbReference type="OrthoDB" id="9782218at2"/>
<dbReference type="InterPro" id="IPR017850">
    <property type="entry name" value="Alkaline_phosphatase_core_sf"/>
</dbReference>
<dbReference type="PANTHER" id="PTHR45953">
    <property type="entry name" value="IDURONATE 2-SULFATASE"/>
    <property type="match status" value="1"/>
</dbReference>
<keyword evidence="3" id="KW-0479">Metal-binding</keyword>
<dbReference type="PANTHER" id="PTHR45953:SF1">
    <property type="entry name" value="IDURONATE 2-SULFATASE"/>
    <property type="match status" value="1"/>
</dbReference>
<dbReference type="CDD" id="cd16030">
    <property type="entry name" value="iduronate-2-sulfatase"/>
    <property type="match status" value="1"/>
</dbReference>
<keyword evidence="4 8" id="KW-0732">Signal</keyword>